<organism evidence="2 3">
    <name type="scientific">Echinicola soli</name>
    <dbReference type="NCBI Taxonomy" id="2591634"/>
    <lineage>
        <taxon>Bacteria</taxon>
        <taxon>Pseudomonadati</taxon>
        <taxon>Bacteroidota</taxon>
        <taxon>Cytophagia</taxon>
        <taxon>Cytophagales</taxon>
        <taxon>Cyclobacteriaceae</taxon>
        <taxon>Echinicola</taxon>
    </lineage>
</organism>
<evidence type="ECO:0000256" key="1">
    <source>
        <dbReference type="SAM" id="Phobius"/>
    </source>
</evidence>
<keyword evidence="1" id="KW-1133">Transmembrane helix</keyword>
<dbReference type="Proteomes" id="UP000316614">
    <property type="component" value="Chromosome"/>
</dbReference>
<protein>
    <submittedName>
        <fullName evidence="2">Uncharacterized protein</fullName>
    </submittedName>
</protein>
<dbReference type="EMBL" id="CP041253">
    <property type="protein sequence ID" value="QDH79927.1"/>
    <property type="molecule type" value="Genomic_DNA"/>
</dbReference>
<dbReference type="KEGG" id="echi:FKX85_13155"/>
<dbReference type="OrthoDB" id="893763at2"/>
<proteinExistence type="predicted"/>
<dbReference type="RefSeq" id="WP_141615164.1">
    <property type="nucleotide sequence ID" value="NZ_CP041253.1"/>
</dbReference>
<keyword evidence="1" id="KW-0812">Transmembrane</keyword>
<keyword evidence="1" id="KW-0472">Membrane</keyword>
<evidence type="ECO:0000313" key="2">
    <source>
        <dbReference type="EMBL" id="QDH79927.1"/>
    </source>
</evidence>
<evidence type="ECO:0000313" key="3">
    <source>
        <dbReference type="Proteomes" id="UP000316614"/>
    </source>
</evidence>
<dbReference type="AlphaFoldDB" id="A0A514CJC5"/>
<feature type="transmembrane region" description="Helical" evidence="1">
    <location>
        <begin position="36"/>
        <end position="56"/>
    </location>
</feature>
<name>A0A514CJC5_9BACT</name>
<accession>A0A514CJC5</accession>
<reference evidence="2 3" key="1">
    <citation type="submission" date="2019-06" db="EMBL/GenBank/DDBJ databases">
        <title>Echinicola alkalisoli sp. nov. isolated from saline soil.</title>
        <authorList>
            <person name="Sun J.-Q."/>
            <person name="Xu L."/>
        </authorList>
    </citation>
    <scope>NUCLEOTIDE SEQUENCE [LARGE SCALE GENOMIC DNA]</scope>
    <source>
        <strain evidence="2 3">LN3S3</strain>
    </source>
</reference>
<sequence length="128" mass="14815">MKKNIPKGDIFREPEGYFDGLPAQIMTKRAQNKQRVIWISWAAAAMVILSTSLFIIKLETENITQINNSSTLAVEDEIELLIDQGEWSAEDVLSLADDPNAILNELVEEQWQSYQFSENELEEELWYY</sequence>
<gene>
    <name evidence="2" type="ORF">FKX85_13155</name>
</gene>
<keyword evidence="3" id="KW-1185">Reference proteome</keyword>